<dbReference type="RefSeq" id="WP_386813716.1">
    <property type="nucleotide sequence ID" value="NZ_JBHTIO010000027.1"/>
</dbReference>
<dbReference type="PANTHER" id="PTHR35330:SF1">
    <property type="entry name" value="SIROHEME BIOSYNTHESIS PROTEIN MET8"/>
    <property type="match status" value="1"/>
</dbReference>
<organism evidence="8 9">
    <name type="scientific">Loigolactobacillus binensis</name>
    <dbReference type="NCBI Taxonomy" id="2559922"/>
    <lineage>
        <taxon>Bacteria</taxon>
        <taxon>Bacillati</taxon>
        <taxon>Bacillota</taxon>
        <taxon>Bacilli</taxon>
        <taxon>Lactobacillales</taxon>
        <taxon>Lactobacillaceae</taxon>
        <taxon>Loigolactobacillus</taxon>
    </lineage>
</organism>
<evidence type="ECO:0000313" key="8">
    <source>
        <dbReference type="EMBL" id="MFD0897113.1"/>
    </source>
</evidence>
<evidence type="ECO:0000256" key="4">
    <source>
        <dbReference type="ARBA" id="ARBA00023027"/>
    </source>
</evidence>
<sequence length="149" mass="16226">MLNLKGKAVLIVGGGNIAARKIRTLQATGAVITVISPTLSAQIDLQQINWVARAYHPSDLNHANLIFACTDDPTINTAISQAVHAGQWVNNTGDKTQSDFYNMAVAKSGQVTVAISTGGRAPKLAKRIRQLLLLWLIAQPWQRERSERD</sequence>
<evidence type="ECO:0000256" key="3">
    <source>
        <dbReference type="ARBA" id="ARBA00023002"/>
    </source>
</evidence>
<gene>
    <name evidence="8" type="ORF">ACFQZ7_05105</name>
</gene>
<keyword evidence="4" id="KW-0520">NAD</keyword>
<reference evidence="9" key="1">
    <citation type="journal article" date="2019" name="Int. J. Syst. Evol. Microbiol.">
        <title>The Global Catalogue of Microorganisms (GCM) 10K type strain sequencing project: providing services to taxonomists for standard genome sequencing and annotation.</title>
        <authorList>
            <consortium name="The Broad Institute Genomics Platform"/>
            <consortium name="The Broad Institute Genome Sequencing Center for Infectious Disease"/>
            <person name="Wu L."/>
            <person name="Ma J."/>
        </authorList>
    </citation>
    <scope>NUCLEOTIDE SEQUENCE [LARGE SCALE GENOMIC DNA]</scope>
    <source>
        <strain evidence="9">CCM 8925</strain>
    </source>
</reference>
<feature type="domain" description="Siroheme synthase central" evidence="7">
    <location>
        <begin position="112"/>
        <end position="132"/>
    </location>
</feature>
<name>A0ABW3E9W6_9LACO</name>
<dbReference type="Pfam" id="PF13241">
    <property type="entry name" value="NAD_binding_7"/>
    <property type="match status" value="1"/>
</dbReference>
<evidence type="ECO:0000256" key="6">
    <source>
        <dbReference type="ARBA" id="ARBA00047561"/>
    </source>
</evidence>
<dbReference type="Proteomes" id="UP001597104">
    <property type="component" value="Unassembled WGS sequence"/>
</dbReference>
<dbReference type="Gene3D" id="3.40.50.720">
    <property type="entry name" value="NAD(P)-binding Rossmann-like Domain"/>
    <property type="match status" value="1"/>
</dbReference>
<dbReference type="InterPro" id="IPR006367">
    <property type="entry name" value="Sirohaem_synthase_N"/>
</dbReference>
<dbReference type="InterPro" id="IPR036291">
    <property type="entry name" value="NAD(P)-bd_dom_sf"/>
</dbReference>
<dbReference type="Pfam" id="PF14824">
    <property type="entry name" value="Sirohm_synth_M"/>
    <property type="match status" value="1"/>
</dbReference>
<keyword evidence="9" id="KW-1185">Reference proteome</keyword>
<proteinExistence type="predicted"/>
<dbReference type="EC" id="1.3.1.76" evidence="2"/>
<keyword evidence="5" id="KW-0627">Porphyrin biosynthesis</keyword>
<dbReference type="SUPFAM" id="SSF51735">
    <property type="entry name" value="NAD(P)-binding Rossmann-fold domains"/>
    <property type="match status" value="1"/>
</dbReference>
<dbReference type="EMBL" id="JBHTIO010000027">
    <property type="protein sequence ID" value="MFD0897113.1"/>
    <property type="molecule type" value="Genomic_DNA"/>
</dbReference>
<dbReference type="PANTHER" id="PTHR35330">
    <property type="entry name" value="SIROHEME BIOSYNTHESIS PROTEIN MET8"/>
    <property type="match status" value="1"/>
</dbReference>
<dbReference type="InterPro" id="IPR028281">
    <property type="entry name" value="Sirohaem_synthase_central"/>
</dbReference>
<evidence type="ECO:0000256" key="1">
    <source>
        <dbReference type="ARBA" id="ARBA00005010"/>
    </source>
</evidence>
<comment type="catalytic activity">
    <reaction evidence="6">
        <text>precorrin-2 + NAD(+) = sirohydrochlorin + NADH + 2 H(+)</text>
        <dbReference type="Rhea" id="RHEA:15613"/>
        <dbReference type="ChEBI" id="CHEBI:15378"/>
        <dbReference type="ChEBI" id="CHEBI:57540"/>
        <dbReference type="ChEBI" id="CHEBI:57945"/>
        <dbReference type="ChEBI" id="CHEBI:58351"/>
        <dbReference type="ChEBI" id="CHEBI:58827"/>
        <dbReference type="EC" id="1.3.1.76"/>
    </reaction>
</comment>
<keyword evidence="3" id="KW-0560">Oxidoreductase</keyword>
<dbReference type="SUPFAM" id="SSF75615">
    <property type="entry name" value="Siroheme synthase middle domains-like"/>
    <property type="match status" value="1"/>
</dbReference>
<accession>A0ABW3E9W6</accession>
<dbReference type="InterPro" id="IPR028161">
    <property type="entry name" value="Met8-like"/>
</dbReference>
<comment type="pathway">
    <text evidence="1">Porphyrin-containing compound metabolism; siroheme biosynthesis; sirohydrochlorin from precorrin-2: step 1/1.</text>
</comment>
<dbReference type="Gene3D" id="3.30.160.110">
    <property type="entry name" value="Siroheme synthase, domain 2"/>
    <property type="match status" value="1"/>
</dbReference>
<evidence type="ECO:0000256" key="5">
    <source>
        <dbReference type="ARBA" id="ARBA00023244"/>
    </source>
</evidence>
<comment type="caution">
    <text evidence="8">The sequence shown here is derived from an EMBL/GenBank/DDBJ whole genome shotgun (WGS) entry which is preliminary data.</text>
</comment>
<evidence type="ECO:0000256" key="2">
    <source>
        <dbReference type="ARBA" id="ARBA00012400"/>
    </source>
</evidence>
<evidence type="ECO:0000313" key="9">
    <source>
        <dbReference type="Proteomes" id="UP001597104"/>
    </source>
</evidence>
<dbReference type="NCBIfam" id="TIGR01470">
    <property type="entry name" value="cysG_Nterm"/>
    <property type="match status" value="1"/>
</dbReference>
<protein>
    <recommendedName>
        <fullName evidence="2">precorrin-2 dehydrogenase</fullName>
        <ecNumber evidence="2">1.3.1.76</ecNumber>
    </recommendedName>
</protein>
<evidence type="ECO:0000259" key="7">
    <source>
        <dbReference type="Pfam" id="PF14824"/>
    </source>
</evidence>